<reference evidence="2 3" key="1">
    <citation type="submission" date="2019-12" db="EMBL/GenBank/DDBJ databases">
        <title>Genomic-based taxomic classification of the family Erythrobacteraceae.</title>
        <authorList>
            <person name="Xu L."/>
        </authorList>
    </citation>
    <scope>NUCLEOTIDE SEQUENCE [LARGE SCALE GENOMIC DNA]</scope>
    <source>
        <strain evidence="2 3">JCM 10282</strain>
    </source>
</reference>
<dbReference type="Proteomes" id="UP000548685">
    <property type="component" value="Unassembled WGS sequence"/>
</dbReference>
<proteinExistence type="predicted"/>
<comment type="caution">
    <text evidence="2">The sequence shown here is derived from an EMBL/GenBank/DDBJ whole genome shotgun (WGS) entry which is preliminary data.</text>
</comment>
<sequence length="48" mass="5636">MSRIPGEEAIEREMKETGLDRFPAIRRIQQRAAILAEQSRQRNRGLTR</sequence>
<evidence type="ECO:0000313" key="3">
    <source>
        <dbReference type="Proteomes" id="UP000430021"/>
    </source>
</evidence>
<evidence type="ECO:0000313" key="4">
    <source>
        <dbReference type="Proteomes" id="UP000548685"/>
    </source>
</evidence>
<evidence type="ECO:0000313" key="1">
    <source>
        <dbReference type="EMBL" id="MBB3775145.1"/>
    </source>
</evidence>
<name>A0A6I4UHW0_9SPHN</name>
<accession>A0A6I4UHW0</accession>
<dbReference type="RefSeq" id="WP_160759383.1">
    <property type="nucleotide sequence ID" value="NZ_BAAADZ010000002.1"/>
</dbReference>
<keyword evidence="4" id="KW-1185">Reference proteome</keyword>
<dbReference type="AlphaFoldDB" id="A0A6I4UHW0"/>
<dbReference type="EMBL" id="JACICE010000001">
    <property type="protein sequence ID" value="MBB3775145.1"/>
    <property type="molecule type" value="Genomic_DNA"/>
</dbReference>
<gene>
    <name evidence="1" type="ORF">FHS52_001088</name>
    <name evidence="2" type="ORF">GRI59_01205</name>
</gene>
<evidence type="ECO:0000313" key="2">
    <source>
        <dbReference type="EMBL" id="MXP37227.1"/>
    </source>
</evidence>
<reference evidence="1 4" key="2">
    <citation type="submission" date="2020-08" db="EMBL/GenBank/DDBJ databases">
        <title>Genomic Encyclopedia of Type Strains, Phase IV (KMG-IV): sequencing the most valuable type-strain genomes for metagenomic binning, comparative biology and taxonomic classification.</title>
        <authorList>
            <person name="Goeker M."/>
        </authorList>
    </citation>
    <scope>NUCLEOTIDE SEQUENCE [LARGE SCALE GENOMIC DNA]</scope>
    <source>
        <strain evidence="1 4">DSM 8510</strain>
    </source>
</reference>
<protein>
    <submittedName>
        <fullName evidence="2">Uncharacterized protein</fullName>
    </submittedName>
</protein>
<dbReference type="EMBL" id="WTYB01000001">
    <property type="protein sequence ID" value="MXP37227.1"/>
    <property type="molecule type" value="Genomic_DNA"/>
</dbReference>
<dbReference type="Proteomes" id="UP000430021">
    <property type="component" value="Unassembled WGS sequence"/>
</dbReference>
<organism evidence="2 3">
    <name type="scientific">Erythrobacter ramosus</name>
    <dbReference type="NCBI Taxonomy" id="35811"/>
    <lineage>
        <taxon>Bacteria</taxon>
        <taxon>Pseudomonadati</taxon>
        <taxon>Pseudomonadota</taxon>
        <taxon>Alphaproteobacteria</taxon>
        <taxon>Sphingomonadales</taxon>
        <taxon>Erythrobacteraceae</taxon>
        <taxon>Erythrobacter/Porphyrobacter group</taxon>
        <taxon>Erythrobacter</taxon>
    </lineage>
</organism>